<proteinExistence type="predicted"/>
<protein>
    <submittedName>
        <fullName evidence="1">Uncharacterized protein</fullName>
    </submittedName>
</protein>
<accession>A0A4Y2AUU3</accession>
<name>A0A4Y2AUU3_ARAVE</name>
<organism evidence="1 2">
    <name type="scientific">Araneus ventricosus</name>
    <name type="common">Orbweaver spider</name>
    <name type="synonym">Epeira ventricosa</name>
    <dbReference type="NCBI Taxonomy" id="182803"/>
    <lineage>
        <taxon>Eukaryota</taxon>
        <taxon>Metazoa</taxon>
        <taxon>Ecdysozoa</taxon>
        <taxon>Arthropoda</taxon>
        <taxon>Chelicerata</taxon>
        <taxon>Arachnida</taxon>
        <taxon>Araneae</taxon>
        <taxon>Araneomorphae</taxon>
        <taxon>Entelegynae</taxon>
        <taxon>Araneoidea</taxon>
        <taxon>Araneidae</taxon>
        <taxon>Araneus</taxon>
    </lineage>
</organism>
<comment type="caution">
    <text evidence="1">The sequence shown here is derived from an EMBL/GenBank/DDBJ whole genome shotgun (WGS) entry which is preliminary data.</text>
</comment>
<keyword evidence="2" id="KW-1185">Reference proteome</keyword>
<gene>
    <name evidence="1" type="ORF">AVEN_196434_1</name>
</gene>
<evidence type="ECO:0000313" key="2">
    <source>
        <dbReference type="Proteomes" id="UP000499080"/>
    </source>
</evidence>
<reference evidence="1 2" key="1">
    <citation type="journal article" date="2019" name="Sci. Rep.">
        <title>Orb-weaving spider Araneus ventricosus genome elucidates the spidroin gene catalogue.</title>
        <authorList>
            <person name="Kono N."/>
            <person name="Nakamura H."/>
            <person name="Ohtoshi R."/>
            <person name="Moran D.A.P."/>
            <person name="Shinohara A."/>
            <person name="Yoshida Y."/>
            <person name="Fujiwara M."/>
            <person name="Mori M."/>
            <person name="Tomita M."/>
            <person name="Arakawa K."/>
        </authorList>
    </citation>
    <scope>NUCLEOTIDE SEQUENCE [LARGE SCALE GENOMIC DNA]</scope>
</reference>
<dbReference type="AlphaFoldDB" id="A0A4Y2AUU3"/>
<dbReference type="Proteomes" id="UP000499080">
    <property type="component" value="Unassembled WGS sequence"/>
</dbReference>
<evidence type="ECO:0000313" key="1">
    <source>
        <dbReference type="EMBL" id="GBL83610.1"/>
    </source>
</evidence>
<dbReference type="EMBL" id="BGPR01000033">
    <property type="protein sequence ID" value="GBL83610.1"/>
    <property type="molecule type" value="Genomic_DNA"/>
</dbReference>
<sequence length="137" mass="15575">MQEIRSTWDRDVQLDIHHLSIPIHLKGFLADCFHFQPTVFGGPFTGRTALRVNLILYPIEPPSTLKNGPACPDFLIMTPIHTQPPPICGFCFCERGSFSLTNYRIPVLWPSGPKENSNRMEFQLLPPSTPIFISFLH</sequence>